<dbReference type="PANTHER" id="PTHR39328:SF1">
    <property type="entry name" value="BLL2871 PROTEIN"/>
    <property type="match status" value="1"/>
</dbReference>
<accession>A0A2W5MID8</accession>
<dbReference type="EMBL" id="QFPO01000010">
    <property type="protein sequence ID" value="PZQ13190.1"/>
    <property type="molecule type" value="Genomic_DNA"/>
</dbReference>
<dbReference type="InterPro" id="IPR029055">
    <property type="entry name" value="Ntn_hydrolases_N"/>
</dbReference>
<dbReference type="Pfam" id="PF06267">
    <property type="entry name" value="DUF1028"/>
    <property type="match status" value="1"/>
</dbReference>
<dbReference type="AlphaFoldDB" id="A0A2W5MID8"/>
<organism evidence="2 3">
    <name type="scientific">Rhodanobacter denitrificans</name>
    <dbReference type="NCBI Taxonomy" id="666685"/>
    <lineage>
        <taxon>Bacteria</taxon>
        <taxon>Pseudomonadati</taxon>
        <taxon>Pseudomonadota</taxon>
        <taxon>Gammaproteobacteria</taxon>
        <taxon>Lysobacterales</taxon>
        <taxon>Rhodanobacteraceae</taxon>
        <taxon>Rhodanobacter</taxon>
    </lineage>
</organism>
<sequence>MHRLLSACRRHPVARCLTALVLLAAAMPASATFSIVACDADGSCGVAVATNNHAVGATVPYARAGVGALVSQFETNPHYGPKGLALLAEGRAPEATIRVLLDGDGDFDGTTIAERQIGVVDARGRAATYTGEAALRSAWAGAVHGERHAVQGNGLAGAAVLTAMQQAFLARRGSLAERLMASLEAGQAAGGQTTGRRSAALLVRTREGDWQDVDLRVDAAAEPIADLRRLYDQHEALQAIIRAERFARRGKPAEARTAIADALGRAHDWDRIWRRAARLAMTMDERDRARDYLAVFRSINPVWARIEVDDPLYRPLHGDPLFERWRR</sequence>
<keyword evidence="1" id="KW-0732">Signal</keyword>
<evidence type="ECO:0000313" key="3">
    <source>
        <dbReference type="Proteomes" id="UP000249046"/>
    </source>
</evidence>
<name>A0A2W5MID8_9GAMM</name>
<dbReference type="Proteomes" id="UP000249046">
    <property type="component" value="Unassembled WGS sequence"/>
</dbReference>
<feature type="signal peptide" evidence="1">
    <location>
        <begin position="1"/>
        <end position="31"/>
    </location>
</feature>
<proteinExistence type="predicted"/>
<feature type="chain" id="PRO_5016110914" evidence="1">
    <location>
        <begin position="32"/>
        <end position="327"/>
    </location>
</feature>
<gene>
    <name evidence="2" type="ORF">DI564_11825</name>
</gene>
<reference evidence="2 3" key="1">
    <citation type="submission" date="2017-08" db="EMBL/GenBank/DDBJ databases">
        <title>Infants hospitalized years apart are colonized by the same room-sourced microbial strains.</title>
        <authorList>
            <person name="Brooks B."/>
            <person name="Olm M.R."/>
            <person name="Firek B.A."/>
            <person name="Baker R."/>
            <person name="Thomas B.C."/>
            <person name="Morowitz M.J."/>
            <person name="Banfield J.F."/>
        </authorList>
    </citation>
    <scope>NUCLEOTIDE SEQUENCE [LARGE SCALE GENOMIC DNA]</scope>
    <source>
        <strain evidence="2">S2_005_003_R2_42</strain>
    </source>
</reference>
<dbReference type="InterPro" id="IPR010430">
    <property type="entry name" value="DUF1028"/>
</dbReference>
<dbReference type="PANTHER" id="PTHR39328">
    <property type="entry name" value="BLL2871 PROTEIN"/>
    <property type="match status" value="1"/>
</dbReference>
<evidence type="ECO:0000256" key="1">
    <source>
        <dbReference type="SAM" id="SignalP"/>
    </source>
</evidence>
<dbReference type="SUPFAM" id="SSF56235">
    <property type="entry name" value="N-terminal nucleophile aminohydrolases (Ntn hydrolases)"/>
    <property type="match status" value="1"/>
</dbReference>
<comment type="caution">
    <text evidence="2">The sequence shown here is derived from an EMBL/GenBank/DDBJ whole genome shotgun (WGS) entry which is preliminary data.</text>
</comment>
<dbReference type="Gene3D" id="3.60.20.10">
    <property type="entry name" value="Glutamine Phosphoribosylpyrophosphate, subunit 1, domain 1"/>
    <property type="match status" value="1"/>
</dbReference>
<evidence type="ECO:0000313" key="2">
    <source>
        <dbReference type="EMBL" id="PZQ13190.1"/>
    </source>
</evidence>
<protein>
    <submittedName>
        <fullName evidence="2">DUF1028 domain-containing protein</fullName>
    </submittedName>
</protein>